<comment type="caution">
    <text evidence="1">The sequence shown here is derived from an EMBL/GenBank/DDBJ whole genome shotgun (WGS) entry which is preliminary data.</text>
</comment>
<dbReference type="EC" id="3.1.2.-" evidence="1"/>
<keyword evidence="2" id="KW-1185">Reference proteome</keyword>
<keyword evidence="1" id="KW-0378">Hydrolase</keyword>
<name>A0ABW7FV91_9BURK</name>
<dbReference type="EMBL" id="JBIGHZ010000003">
    <property type="protein sequence ID" value="MFG6448234.1"/>
    <property type="molecule type" value="Genomic_DNA"/>
</dbReference>
<evidence type="ECO:0000313" key="2">
    <source>
        <dbReference type="Proteomes" id="UP001606099"/>
    </source>
</evidence>
<organism evidence="1 2">
    <name type="scientific">Roseateles rivi</name>
    <dbReference type="NCBI Taxonomy" id="3299028"/>
    <lineage>
        <taxon>Bacteria</taxon>
        <taxon>Pseudomonadati</taxon>
        <taxon>Pseudomonadota</taxon>
        <taxon>Betaproteobacteria</taxon>
        <taxon>Burkholderiales</taxon>
        <taxon>Sphaerotilaceae</taxon>
        <taxon>Roseateles</taxon>
    </lineage>
</organism>
<reference evidence="1 2" key="1">
    <citation type="submission" date="2024-08" db="EMBL/GenBank/DDBJ databases">
        <authorList>
            <person name="Lu H."/>
        </authorList>
    </citation>
    <scope>NUCLEOTIDE SEQUENCE [LARGE SCALE GENOMIC DNA]</scope>
    <source>
        <strain evidence="1 2">BYS180W</strain>
    </source>
</reference>
<protein>
    <submittedName>
        <fullName evidence="1">Acyl-CoA thioesterase</fullName>
        <ecNumber evidence="1">3.1.2.-</ecNumber>
    </submittedName>
</protein>
<dbReference type="PANTHER" id="PTHR31793:SF24">
    <property type="entry name" value="LONG-CHAIN ACYL-COA THIOESTERASE FADM"/>
    <property type="match status" value="1"/>
</dbReference>
<dbReference type="Proteomes" id="UP001606099">
    <property type="component" value="Unassembled WGS sequence"/>
</dbReference>
<dbReference type="PANTHER" id="PTHR31793">
    <property type="entry name" value="4-HYDROXYBENZOYL-COA THIOESTERASE FAMILY MEMBER"/>
    <property type="match status" value="1"/>
</dbReference>
<proteinExistence type="predicted"/>
<dbReference type="RefSeq" id="WP_394460298.1">
    <property type="nucleotide sequence ID" value="NZ_JBIGHZ010000003.1"/>
</dbReference>
<dbReference type="InterPro" id="IPR050563">
    <property type="entry name" value="4-hydroxybenzoyl-CoA_TE"/>
</dbReference>
<accession>A0ABW7FV91</accession>
<dbReference type="Gene3D" id="3.10.129.10">
    <property type="entry name" value="Hotdog Thioesterase"/>
    <property type="match status" value="1"/>
</dbReference>
<evidence type="ECO:0000313" key="1">
    <source>
        <dbReference type="EMBL" id="MFG6448234.1"/>
    </source>
</evidence>
<gene>
    <name evidence="1" type="ORF">ACG0Z6_08245</name>
</gene>
<dbReference type="InterPro" id="IPR029069">
    <property type="entry name" value="HotDog_dom_sf"/>
</dbReference>
<dbReference type="Pfam" id="PF13279">
    <property type="entry name" value="4HBT_2"/>
    <property type="match status" value="1"/>
</dbReference>
<sequence length="139" mass="15923">MRLELPQEKKWVHDCRIQIRWGDMDAMGHVNNAVYFRYIEMARVDWLAQLQAAPNPQGQGPVVVNAFCNFYKQLCYPGDVLARQYVSDPGRSSFETWVTLERLDEPGVIYAAGGATVVWMDKATQRSAPLPDWLLAHLR</sequence>
<dbReference type="GO" id="GO:0016787">
    <property type="term" value="F:hydrolase activity"/>
    <property type="evidence" value="ECO:0007669"/>
    <property type="project" value="UniProtKB-KW"/>
</dbReference>
<dbReference type="SUPFAM" id="SSF54637">
    <property type="entry name" value="Thioesterase/thiol ester dehydrase-isomerase"/>
    <property type="match status" value="1"/>
</dbReference>
<dbReference type="CDD" id="cd00586">
    <property type="entry name" value="4HBT"/>
    <property type="match status" value="1"/>
</dbReference>